<accession>A0ABR8FPQ6</accession>
<protein>
    <recommendedName>
        <fullName evidence="3">Apea-like HEPN domain-containing protein</fullName>
    </recommendedName>
</protein>
<gene>
    <name evidence="1" type="ORF">H6G59_24125</name>
</gene>
<comment type="caution">
    <text evidence="1">The sequence shown here is derived from an EMBL/GenBank/DDBJ whole genome shotgun (WGS) entry which is preliminary data.</text>
</comment>
<organism evidence="1 2">
    <name type="scientific">Anabaena lutea FACHB-196</name>
    <dbReference type="NCBI Taxonomy" id="2692881"/>
    <lineage>
        <taxon>Bacteria</taxon>
        <taxon>Bacillati</taxon>
        <taxon>Cyanobacteriota</taxon>
        <taxon>Cyanophyceae</taxon>
        <taxon>Nostocales</taxon>
        <taxon>Nostocaceae</taxon>
        <taxon>Anabaena</taxon>
    </lineage>
</organism>
<dbReference type="EMBL" id="JACJST010000032">
    <property type="protein sequence ID" value="MBD2570924.1"/>
    <property type="molecule type" value="Genomic_DNA"/>
</dbReference>
<sequence length="307" mass="36272">MENINFAFVANPLTIDCELPFEIIEGWYLQKANDMQIDDIRSILYSMGDNHLGFKHECEAVLEQNNSYRRMPREKWNYYVISFLENNKETFMRLQLAANLAEIDLELGLSWLSELQKYEISFTVNFMTYLGNWKLNPDLEKNKHLEIENLLELKSIFDKIKHFDATKYPHIAKCIDNFYHLNRLPIDSDFVIIGFFGIIESLITYNPGDKGASLKHQIRKKIPLLVKRFSCKVEYEIFFNPCSEDKLWSTLYDYRSCIAHGNESDFKKQLSLLKSRKTVLIFLKSFLKKLINHSMTEPQLYIDLKEC</sequence>
<name>A0ABR8FPQ6_9NOST</name>
<evidence type="ECO:0000313" key="2">
    <source>
        <dbReference type="Proteomes" id="UP000640531"/>
    </source>
</evidence>
<proteinExistence type="predicted"/>
<evidence type="ECO:0008006" key="3">
    <source>
        <dbReference type="Google" id="ProtNLM"/>
    </source>
</evidence>
<evidence type="ECO:0000313" key="1">
    <source>
        <dbReference type="EMBL" id="MBD2570924.1"/>
    </source>
</evidence>
<dbReference type="Proteomes" id="UP000640531">
    <property type="component" value="Unassembled WGS sequence"/>
</dbReference>
<reference evidence="1 2" key="1">
    <citation type="journal article" date="2020" name="ISME J.">
        <title>Comparative genomics reveals insights into cyanobacterial evolution and habitat adaptation.</title>
        <authorList>
            <person name="Chen M.Y."/>
            <person name="Teng W.K."/>
            <person name="Zhao L."/>
            <person name="Hu C.X."/>
            <person name="Zhou Y.K."/>
            <person name="Han B.P."/>
            <person name="Song L.R."/>
            <person name="Shu W.S."/>
        </authorList>
    </citation>
    <scope>NUCLEOTIDE SEQUENCE [LARGE SCALE GENOMIC DNA]</scope>
    <source>
        <strain evidence="1 2">FACHB-196</strain>
    </source>
</reference>
<keyword evidence="2" id="KW-1185">Reference proteome</keyword>
<dbReference type="RefSeq" id="WP_190719715.1">
    <property type="nucleotide sequence ID" value="NZ_JACJST010000032.1"/>
</dbReference>